<name>A0A3M7P5T2_BRAPC</name>
<accession>A0A3M7P5T2</accession>
<comment type="caution">
    <text evidence="1">The sequence shown here is derived from an EMBL/GenBank/DDBJ whole genome shotgun (WGS) entry which is preliminary data.</text>
</comment>
<organism evidence="1 2">
    <name type="scientific">Brachionus plicatilis</name>
    <name type="common">Marine rotifer</name>
    <name type="synonym">Brachionus muelleri</name>
    <dbReference type="NCBI Taxonomy" id="10195"/>
    <lineage>
        <taxon>Eukaryota</taxon>
        <taxon>Metazoa</taxon>
        <taxon>Spiralia</taxon>
        <taxon>Gnathifera</taxon>
        <taxon>Rotifera</taxon>
        <taxon>Eurotatoria</taxon>
        <taxon>Monogononta</taxon>
        <taxon>Pseudotrocha</taxon>
        <taxon>Ploima</taxon>
        <taxon>Brachionidae</taxon>
        <taxon>Brachionus</taxon>
    </lineage>
</organism>
<evidence type="ECO:0000313" key="2">
    <source>
        <dbReference type="Proteomes" id="UP000276133"/>
    </source>
</evidence>
<sequence length="89" mass="10955">MKNKDFGIEFIKIIVIVLKIEYVKLESNFELFYFIIPILKIQFKIRIDYESKFFVLIFKCCSKNITYKSEYLFDLHFWSILRILKIDKK</sequence>
<evidence type="ECO:0000313" key="1">
    <source>
        <dbReference type="EMBL" id="RMZ94428.1"/>
    </source>
</evidence>
<dbReference type="EMBL" id="REGN01013059">
    <property type="protein sequence ID" value="RMZ94428.1"/>
    <property type="molecule type" value="Genomic_DNA"/>
</dbReference>
<gene>
    <name evidence="1" type="ORF">BpHYR1_000158</name>
</gene>
<proteinExistence type="predicted"/>
<protein>
    <submittedName>
        <fullName evidence="1">Uncharacterized protein</fullName>
    </submittedName>
</protein>
<dbReference type="Proteomes" id="UP000276133">
    <property type="component" value="Unassembled WGS sequence"/>
</dbReference>
<keyword evidence="2" id="KW-1185">Reference proteome</keyword>
<reference evidence="1 2" key="1">
    <citation type="journal article" date="2018" name="Sci. Rep.">
        <title>Genomic signatures of local adaptation to the degree of environmental predictability in rotifers.</title>
        <authorList>
            <person name="Franch-Gras L."/>
            <person name="Hahn C."/>
            <person name="Garcia-Roger E.M."/>
            <person name="Carmona M.J."/>
            <person name="Serra M."/>
            <person name="Gomez A."/>
        </authorList>
    </citation>
    <scope>NUCLEOTIDE SEQUENCE [LARGE SCALE GENOMIC DNA]</scope>
    <source>
        <strain evidence="1">HYR1</strain>
    </source>
</reference>
<dbReference type="AlphaFoldDB" id="A0A3M7P5T2"/>